<evidence type="ECO:0000313" key="1">
    <source>
        <dbReference type="EMBL" id="MPN54351.1"/>
    </source>
</evidence>
<sequence>MSMSDDNTHPRSGKLGKNTAQIVLKQFFFHPVSTAFQLLDAIGMQCALGIDIHSIK</sequence>
<dbReference type="AlphaFoldDB" id="A0A645ISJ4"/>
<protein>
    <submittedName>
        <fullName evidence="1">Uncharacterized protein</fullName>
    </submittedName>
</protein>
<proteinExistence type="predicted"/>
<reference evidence="1" key="1">
    <citation type="submission" date="2019-08" db="EMBL/GenBank/DDBJ databases">
        <authorList>
            <person name="Kucharzyk K."/>
            <person name="Murdoch R.W."/>
            <person name="Higgins S."/>
            <person name="Loffler F."/>
        </authorList>
    </citation>
    <scope>NUCLEOTIDE SEQUENCE</scope>
</reference>
<organism evidence="1">
    <name type="scientific">bioreactor metagenome</name>
    <dbReference type="NCBI Taxonomy" id="1076179"/>
    <lineage>
        <taxon>unclassified sequences</taxon>
        <taxon>metagenomes</taxon>
        <taxon>ecological metagenomes</taxon>
    </lineage>
</organism>
<dbReference type="EMBL" id="VSSQ01122495">
    <property type="protein sequence ID" value="MPN54351.1"/>
    <property type="molecule type" value="Genomic_DNA"/>
</dbReference>
<name>A0A645ISJ4_9ZZZZ</name>
<accession>A0A645ISJ4</accession>
<comment type="caution">
    <text evidence="1">The sequence shown here is derived from an EMBL/GenBank/DDBJ whole genome shotgun (WGS) entry which is preliminary data.</text>
</comment>
<gene>
    <name evidence="1" type="ORF">SDC9_202021</name>
</gene>